<evidence type="ECO:0000313" key="14">
    <source>
        <dbReference type="Proteomes" id="UP000002279"/>
    </source>
</evidence>
<feature type="region of interest" description="Disordered" evidence="11">
    <location>
        <begin position="210"/>
        <end position="281"/>
    </location>
</feature>
<dbReference type="InterPro" id="IPR050331">
    <property type="entry name" value="Zinc_finger"/>
</dbReference>
<dbReference type="PANTHER" id="PTHR16515">
    <property type="entry name" value="PR DOMAIN ZINC FINGER PROTEIN"/>
    <property type="match status" value="1"/>
</dbReference>
<dbReference type="Bgee" id="ENSOANG00000041462">
    <property type="expression patterns" value="Expressed in ovary and 2 other cell types or tissues"/>
</dbReference>
<protein>
    <recommendedName>
        <fullName evidence="12">C2H2-type domain-containing protein</fullName>
    </recommendedName>
</protein>
<name>A0A6I8P9G4_ORNAN</name>
<organism evidence="13 14">
    <name type="scientific">Ornithorhynchus anatinus</name>
    <name type="common">Duckbill platypus</name>
    <dbReference type="NCBI Taxonomy" id="9258"/>
    <lineage>
        <taxon>Eukaryota</taxon>
        <taxon>Metazoa</taxon>
        <taxon>Chordata</taxon>
        <taxon>Craniata</taxon>
        <taxon>Vertebrata</taxon>
        <taxon>Euteleostomi</taxon>
        <taxon>Mammalia</taxon>
        <taxon>Monotremata</taxon>
        <taxon>Ornithorhynchidae</taxon>
        <taxon>Ornithorhynchus</taxon>
    </lineage>
</organism>
<keyword evidence="14" id="KW-1185">Reference proteome</keyword>
<dbReference type="InterPro" id="IPR013087">
    <property type="entry name" value="Znf_C2H2_type"/>
</dbReference>
<comment type="subcellular location">
    <subcellularLocation>
        <location evidence="1">Nucleus</location>
    </subcellularLocation>
</comment>
<comment type="similarity">
    <text evidence="2">Belongs to the krueppel C2H2-type zinc-finger protein family.</text>
</comment>
<dbReference type="SUPFAM" id="SSF57667">
    <property type="entry name" value="beta-beta-alpha zinc fingers"/>
    <property type="match status" value="2"/>
</dbReference>
<dbReference type="GO" id="GO:0008270">
    <property type="term" value="F:zinc ion binding"/>
    <property type="evidence" value="ECO:0007669"/>
    <property type="project" value="UniProtKB-KW"/>
</dbReference>
<dbReference type="GO" id="GO:0005634">
    <property type="term" value="C:nucleus"/>
    <property type="evidence" value="ECO:0000318"/>
    <property type="project" value="GO_Central"/>
</dbReference>
<dbReference type="FunFam" id="3.30.160.60:FF:000145">
    <property type="entry name" value="Zinc finger protein 574"/>
    <property type="match status" value="1"/>
</dbReference>
<reference evidence="13" key="2">
    <citation type="submission" date="2025-09" db="UniProtKB">
        <authorList>
            <consortium name="Ensembl"/>
        </authorList>
    </citation>
    <scope>IDENTIFICATION</scope>
    <source>
        <strain evidence="13">Glennie</strain>
    </source>
</reference>
<evidence type="ECO:0000256" key="11">
    <source>
        <dbReference type="SAM" id="MobiDB-lite"/>
    </source>
</evidence>
<keyword evidence="8" id="KW-0804">Transcription</keyword>
<evidence type="ECO:0000256" key="8">
    <source>
        <dbReference type="ARBA" id="ARBA00023163"/>
    </source>
</evidence>
<dbReference type="Gene3D" id="3.30.160.60">
    <property type="entry name" value="Classic Zinc Finger"/>
    <property type="match status" value="4"/>
</dbReference>
<feature type="domain" description="C2H2-type" evidence="12">
    <location>
        <begin position="452"/>
        <end position="479"/>
    </location>
</feature>
<proteinExistence type="inferred from homology"/>
<evidence type="ECO:0000256" key="10">
    <source>
        <dbReference type="PROSITE-ProRule" id="PRU00042"/>
    </source>
</evidence>
<dbReference type="FunFam" id="3.30.160.60:FF:000761">
    <property type="entry name" value="Zinc finger protein 449"/>
    <property type="match status" value="1"/>
</dbReference>
<feature type="compositionally biased region" description="Gly residues" evidence="11">
    <location>
        <begin position="42"/>
        <end position="53"/>
    </location>
</feature>
<dbReference type="FunFam" id="3.30.160.60:FF:000446">
    <property type="entry name" value="Zinc finger protein"/>
    <property type="match status" value="1"/>
</dbReference>
<keyword evidence="7" id="KW-0805">Transcription regulation</keyword>
<evidence type="ECO:0000256" key="2">
    <source>
        <dbReference type="ARBA" id="ARBA00006991"/>
    </source>
</evidence>
<evidence type="ECO:0000259" key="12">
    <source>
        <dbReference type="PROSITE" id="PS50157"/>
    </source>
</evidence>
<dbReference type="FunFam" id="3.30.160.60:FF:001272">
    <property type="entry name" value="Zinc finger protein 683"/>
    <property type="match status" value="1"/>
</dbReference>
<dbReference type="PROSITE" id="PS00028">
    <property type="entry name" value="ZINC_FINGER_C2H2_1"/>
    <property type="match status" value="4"/>
</dbReference>
<keyword evidence="5 10" id="KW-0863">Zinc-finger</keyword>
<dbReference type="GO" id="GO:0000978">
    <property type="term" value="F:RNA polymerase II cis-regulatory region sequence-specific DNA binding"/>
    <property type="evidence" value="ECO:0000318"/>
    <property type="project" value="GO_Central"/>
</dbReference>
<evidence type="ECO:0000256" key="9">
    <source>
        <dbReference type="ARBA" id="ARBA00023242"/>
    </source>
</evidence>
<feature type="domain" description="C2H2-type" evidence="12">
    <location>
        <begin position="480"/>
        <end position="507"/>
    </location>
</feature>
<gene>
    <name evidence="13" type="primary">ZNF683</name>
</gene>
<dbReference type="PROSITE" id="PS50157">
    <property type="entry name" value="ZINC_FINGER_C2H2_2"/>
    <property type="match status" value="4"/>
</dbReference>
<dbReference type="OMA" id="MNECSAP"/>
<dbReference type="GO" id="GO:0001228">
    <property type="term" value="F:DNA-binding transcription activator activity, RNA polymerase II-specific"/>
    <property type="evidence" value="ECO:0000318"/>
    <property type="project" value="GO_Central"/>
</dbReference>
<keyword evidence="9" id="KW-0539">Nucleus</keyword>
<feature type="region of interest" description="Disordered" evidence="11">
    <location>
        <begin position="42"/>
        <end position="62"/>
    </location>
</feature>
<dbReference type="FunCoup" id="A0A6I8P9G4">
    <property type="interactions" value="2"/>
</dbReference>
<feature type="region of interest" description="Disordered" evidence="11">
    <location>
        <begin position="542"/>
        <end position="588"/>
    </location>
</feature>
<evidence type="ECO:0000256" key="6">
    <source>
        <dbReference type="ARBA" id="ARBA00022833"/>
    </source>
</evidence>
<sequence>MNECSAPNLATVPGAGSFLPVRSLASSHRRLNLNGSFLSTGPGRGFRGGGLGKGPAASEHRDPRWAQEVGAMEGEPSVPGPWQKGAPDPSCTFDRDQLGQGLEDARCPWADTASLPWKLTSRPGHGDQVSSPCREALVNTCTLCQAVELVPKASRLSTCPRGLDFVFYSLRPCPPGVARPRCHGDRPQGARALACGALVSGELEEMLKHESWKPKSLPDPTDRGLPVQRSGSVERHSGARAGSRGAGEGAATEGPGGQPPGESSILLPFLKPRAPSSGSHPSLHLHLHTLHPSCPFYTAASPLPLLYALPASSRPCLFLPPPAPPPSLVGGTAYRPTGTPAEGPALDPGLFLSVPCPLSPRSRPDAEGARPAVARSRSPPLGTLGPRVPRSRVGRVPRPGLPGLRRGTSPLPYPLKKQNGKILYDCNVCDKTFSQLSNLKVHLRVHSGERPFQCQLCAKSFTQLAHLQKHQLVHSGQRPHECPVCRQRFGTASNLKTHLRLHSGERPFGCHLCPSRFAQLIHLKLHHRLHVAQRLPRCCARPRASGGGRARTSGPLVPQVPREPEAKLPIPDGASSPAWPCGSRGQQG</sequence>
<keyword evidence="3" id="KW-0479">Metal-binding</keyword>
<dbReference type="PANTHER" id="PTHR16515:SF53">
    <property type="entry name" value="ZINC FINGER PROTEIN 683"/>
    <property type="match status" value="1"/>
</dbReference>
<dbReference type="AlphaFoldDB" id="A0A6I8P9G4"/>
<dbReference type="GeneTree" id="ENSGT00940000164781"/>
<dbReference type="InParanoid" id="A0A6I8P9G4"/>
<dbReference type="InterPro" id="IPR036236">
    <property type="entry name" value="Znf_C2H2_sf"/>
</dbReference>
<reference evidence="13" key="1">
    <citation type="submission" date="2025-08" db="UniProtKB">
        <authorList>
            <consortium name="Ensembl"/>
        </authorList>
    </citation>
    <scope>IDENTIFICATION</scope>
    <source>
        <strain evidence="13">Glennie</strain>
    </source>
</reference>
<dbReference type="Ensembl" id="ENSOANT00000076532.1">
    <property type="protein sequence ID" value="ENSOANP00000050947.1"/>
    <property type="gene ID" value="ENSOANG00000041462.1"/>
</dbReference>
<feature type="compositionally biased region" description="Low complexity" evidence="11">
    <location>
        <begin position="239"/>
        <end position="253"/>
    </location>
</feature>
<feature type="compositionally biased region" description="Low complexity" evidence="11">
    <location>
        <begin position="542"/>
        <end position="555"/>
    </location>
</feature>
<evidence type="ECO:0000256" key="5">
    <source>
        <dbReference type="ARBA" id="ARBA00022771"/>
    </source>
</evidence>
<dbReference type="Proteomes" id="UP000002279">
    <property type="component" value="Unplaced"/>
</dbReference>
<keyword evidence="4" id="KW-0677">Repeat</keyword>
<feature type="domain" description="C2H2-type" evidence="12">
    <location>
        <begin position="424"/>
        <end position="451"/>
    </location>
</feature>
<feature type="compositionally biased region" description="Low complexity" evidence="11">
    <location>
        <begin position="396"/>
        <end position="410"/>
    </location>
</feature>
<dbReference type="Pfam" id="PF00096">
    <property type="entry name" value="zf-C2H2"/>
    <property type="match status" value="3"/>
</dbReference>
<evidence type="ECO:0000256" key="3">
    <source>
        <dbReference type="ARBA" id="ARBA00022723"/>
    </source>
</evidence>
<keyword evidence="6" id="KW-0862">Zinc</keyword>
<feature type="region of interest" description="Disordered" evidence="11">
    <location>
        <begin position="360"/>
        <end position="412"/>
    </location>
</feature>
<evidence type="ECO:0000313" key="13">
    <source>
        <dbReference type="Ensembl" id="ENSOANP00000050947.1"/>
    </source>
</evidence>
<evidence type="ECO:0000256" key="4">
    <source>
        <dbReference type="ARBA" id="ARBA00022737"/>
    </source>
</evidence>
<feature type="domain" description="C2H2-type" evidence="12">
    <location>
        <begin position="508"/>
        <end position="535"/>
    </location>
</feature>
<dbReference type="SMART" id="SM00355">
    <property type="entry name" value="ZnF_C2H2"/>
    <property type="match status" value="4"/>
</dbReference>
<dbReference type="GO" id="GO:0006357">
    <property type="term" value="P:regulation of transcription by RNA polymerase II"/>
    <property type="evidence" value="ECO:0000318"/>
    <property type="project" value="GO_Central"/>
</dbReference>
<evidence type="ECO:0000256" key="7">
    <source>
        <dbReference type="ARBA" id="ARBA00023015"/>
    </source>
</evidence>
<accession>A0A6I8P9G4</accession>
<evidence type="ECO:0000256" key="1">
    <source>
        <dbReference type="ARBA" id="ARBA00004123"/>
    </source>
</evidence>